<gene>
    <name evidence="2" type="ORF">MHA02_06300</name>
</gene>
<dbReference type="Proteomes" id="UP000321258">
    <property type="component" value="Unassembled WGS sequence"/>
</dbReference>
<organism evidence="2 3">
    <name type="scientific">Methylobacterium haplocladii</name>
    <dbReference type="NCBI Taxonomy" id="1176176"/>
    <lineage>
        <taxon>Bacteria</taxon>
        <taxon>Pseudomonadati</taxon>
        <taxon>Pseudomonadota</taxon>
        <taxon>Alphaproteobacteria</taxon>
        <taxon>Hyphomicrobiales</taxon>
        <taxon>Methylobacteriaceae</taxon>
        <taxon>Methylobacterium</taxon>
    </lineage>
</organism>
<evidence type="ECO:0000313" key="3">
    <source>
        <dbReference type="Proteomes" id="UP000321258"/>
    </source>
</evidence>
<name>A0A512IKS6_9HYPH</name>
<reference evidence="2 3" key="1">
    <citation type="submission" date="2019-07" db="EMBL/GenBank/DDBJ databases">
        <title>Whole genome shotgun sequence of Methylobacterium haplocladii NBRC 107714.</title>
        <authorList>
            <person name="Hosoyama A."/>
            <person name="Uohara A."/>
            <person name="Ohji S."/>
            <person name="Ichikawa N."/>
        </authorList>
    </citation>
    <scope>NUCLEOTIDE SEQUENCE [LARGE SCALE GENOMIC DNA]</scope>
    <source>
        <strain evidence="2 3">NBRC 107714</strain>
    </source>
</reference>
<sequence length="148" mass="14964">MGNVPFQALPTRVADASLPYLLGSGLLLASTALFVWQAPVRNGPAAMALAIAIALEAASRLAAEAVSRRSGVELAMRGLPSLVLPLGAMPGLAVLVLALLPLLGPGRFPVVATLLAGMIAMGALARFSLTRSVLVLAKAEPPAPPAQA</sequence>
<keyword evidence="1" id="KW-0812">Transmembrane</keyword>
<feature type="transmembrane region" description="Helical" evidence="1">
    <location>
        <begin position="110"/>
        <end position="129"/>
    </location>
</feature>
<keyword evidence="1" id="KW-0472">Membrane</keyword>
<feature type="transmembrane region" description="Helical" evidence="1">
    <location>
        <begin position="20"/>
        <end position="39"/>
    </location>
</feature>
<keyword evidence="3" id="KW-1185">Reference proteome</keyword>
<comment type="caution">
    <text evidence="2">The sequence shown here is derived from an EMBL/GenBank/DDBJ whole genome shotgun (WGS) entry which is preliminary data.</text>
</comment>
<protein>
    <submittedName>
        <fullName evidence="2">Uncharacterized protein</fullName>
    </submittedName>
</protein>
<dbReference type="RefSeq" id="WP_147076508.1">
    <property type="nucleotide sequence ID" value="NZ_BJZT01000005.1"/>
</dbReference>
<feature type="transmembrane region" description="Helical" evidence="1">
    <location>
        <begin position="45"/>
        <end position="63"/>
    </location>
</feature>
<evidence type="ECO:0000256" key="1">
    <source>
        <dbReference type="SAM" id="Phobius"/>
    </source>
</evidence>
<dbReference type="EMBL" id="BJZT01000005">
    <property type="protein sequence ID" value="GEO98242.1"/>
    <property type="molecule type" value="Genomic_DNA"/>
</dbReference>
<accession>A0A512IKS6</accession>
<feature type="transmembrane region" description="Helical" evidence="1">
    <location>
        <begin position="83"/>
        <end position="104"/>
    </location>
</feature>
<keyword evidence="1" id="KW-1133">Transmembrane helix</keyword>
<proteinExistence type="predicted"/>
<dbReference type="AlphaFoldDB" id="A0A512IKS6"/>
<evidence type="ECO:0000313" key="2">
    <source>
        <dbReference type="EMBL" id="GEO98242.1"/>
    </source>
</evidence>